<accession>A0A4Z2HSP0</accession>
<comment type="caution">
    <text evidence="1">The sequence shown here is derived from an EMBL/GenBank/DDBJ whole genome shotgun (WGS) entry which is preliminary data.</text>
</comment>
<keyword evidence="2" id="KW-1185">Reference proteome</keyword>
<gene>
    <name evidence="1" type="ORF">EYF80_021079</name>
</gene>
<organism evidence="1 2">
    <name type="scientific">Liparis tanakae</name>
    <name type="common">Tanaka's snailfish</name>
    <dbReference type="NCBI Taxonomy" id="230148"/>
    <lineage>
        <taxon>Eukaryota</taxon>
        <taxon>Metazoa</taxon>
        <taxon>Chordata</taxon>
        <taxon>Craniata</taxon>
        <taxon>Vertebrata</taxon>
        <taxon>Euteleostomi</taxon>
        <taxon>Actinopterygii</taxon>
        <taxon>Neopterygii</taxon>
        <taxon>Teleostei</taxon>
        <taxon>Neoteleostei</taxon>
        <taxon>Acanthomorphata</taxon>
        <taxon>Eupercaria</taxon>
        <taxon>Perciformes</taxon>
        <taxon>Cottioidei</taxon>
        <taxon>Cottales</taxon>
        <taxon>Liparidae</taxon>
        <taxon>Liparis</taxon>
    </lineage>
</organism>
<evidence type="ECO:0000313" key="2">
    <source>
        <dbReference type="Proteomes" id="UP000314294"/>
    </source>
</evidence>
<dbReference type="Proteomes" id="UP000314294">
    <property type="component" value="Unassembled WGS sequence"/>
</dbReference>
<dbReference type="AlphaFoldDB" id="A0A4Z2HSP0"/>
<proteinExistence type="predicted"/>
<dbReference type="EMBL" id="SRLO01000186">
    <property type="protein sequence ID" value="TNN68670.1"/>
    <property type="molecule type" value="Genomic_DNA"/>
</dbReference>
<reference evidence="1 2" key="1">
    <citation type="submission" date="2019-03" db="EMBL/GenBank/DDBJ databases">
        <title>First draft genome of Liparis tanakae, snailfish: a comprehensive survey of snailfish specific genes.</title>
        <authorList>
            <person name="Kim W."/>
            <person name="Song I."/>
            <person name="Jeong J.-H."/>
            <person name="Kim D."/>
            <person name="Kim S."/>
            <person name="Ryu S."/>
            <person name="Song J.Y."/>
            <person name="Lee S.K."/>
        </authorList>
    </citation>
    <scope>NUCLEOTIDE SEQUENCE [LARGE SCALE GENOMIC DNA]</scope>
    <source>
        <tissue evidence="1">Muscle</tissue>
    </source>
</reference>
<name>A0A4Z2HSP0_9TELE</name>
<sequence length="102" mass="10937">MPAEARLRTCPSETGSVRSAFARQHPGEPELRLLLRAHQHDKDNWENAALFHKGHVSPPLHPEGKSPSVFIPYACAALTFSGTRCTDISNPEPAAKGGGGVV</sequence>
<evidence type="ECO:0000313" key="1">
    <source>
        <dbReference type="EMBL" id="TNN68670.1"/>
    </source>
</evidence>
<protein>
    <submittedName>
        <fullName evidence="1">Uncharacterized protein</fullName>
    </submittedName>
</protein>